<evidence type="ECO:0000313" key="6">
    <source>
        <dbReference type="EMBL" id="GMF50209.1"/>
    </source>
</evidence>
<accession>A0A9W6Y1Z0</accession>
<dbReference type="AlphaFoldDB" id="A0A9W6Y1Z0"/>
<keyword evidence="7" id="KW-1185">Reference proteome</keyword>
<organism evidence="6 7">
    <name type="scientific">Phytophthora fragariaefolia</name>
    <dbReference type="NCBI Taxonomy" id="1490495"/>
    <lineage>
        <taxon>Eukaryota</taxon>
        <taxon>Sar</taxon>
        <taxon>Stramenopiles</taxon>
        <taxon>Oomycota</taxon>
        <taxon>Peronosporomycetes</taxon>
        <taxon>Peronosporales</taxon>
        <taxon>Peronosporaceae</taxon>
        <taxon>Phytophthora</taxon>
    </lineage>
</organism>
<evidence type="ECO:0000256" key="1">
    <source>
        <dbReference type="ARBA" id="ARBA00022723"/>
    </source>
</evidence>
<keyword evidence="1 4" id="KW-0479">Metal-binding</keyword>
<evidence type="ECO:0000256" key="2">
    <source>
        <dbReference type="ARBA" id="ARBA00022771"/>
    </source>
</evidence>
<dbReference type="SUPFAM" id="SSF90229">
    <property type="entry name" value="CCCH zinc finger"/>
    <property type="match status" value="1"/>
</dbReference>
<dbReference type="InterPro" id="IPR000571">
    <property type="entry name" value="Znf_CCCH"/>
</dbReference>
<dbReference type="Pfam" id="PF18345">
    <property type="entry name" value="zf_CCCH_4"/>
    <property type="match status" value="1"/>
</dbReference>
<sequence length="233" mass="26357">MIGRSMHRKACIYFLHGNCRYGDSCRFSHVIRAAEYVHTEPDGVGDHRRSGAEAELKSVAPFKLEDLQSHLEGEMASSALSSSHSDALVYFPSGQDNLEALWKGFLMPADPRQVWPMNSQTQALNFINSGLYSLTKENTTRLFVKELGKPEGQGVSVMQKLLDLKYSNEAGMQRDVVSFQKGLVPLVTMLTMRRIELLSPHMDEANYIYSFVRTAHFQLCGIYLEKLKEIPQH</sequence>
<dbReference type="Proteomes" id="UP001165121">
    <property type="component" value="Unassembled WGS sequence"/>
</dbReference>
<evidence type="ECO:0000313" key="7">
    <source>
        <dbReference type="Proteomes" id="UP001165121"/>
    </source>
</evidence>
<evidence type="ECO:0000256" key="4">
    <source>
        <dbReference type="PROSITE-ProRule" id="PRU00723"/>
    </source>
</evidence>
<name>A0A9W6Y1Z0_9STRA</name>
<feature type="domain" description="C3H1-type" evidence="5">
    <location>
        <begin position="5"/>
        <end position="32"/>
    </location>
</feature>
<dbReference type="PROSITE" id="PS50103">
    <property type="entry name" value="ZF_C3H1"/>
    <property type="match status" value="1"/>
</dbReference>
<dbReference type="EMBL" id="BSXT01002661">
    <property type="protein sequence ID" value="GMF50209.1"/>
    <property type="molecule type" value="Genomic_DNA"/>
</dbReference>
<protein>
    <submittedName>
        <fullName evidence="6">Unnamed protein product</fullName>
    </submittedName>
</protein>
<evidence type="ECO:0000259" key="5">
    <source>
        <dbReference type="PROSITE" id="PS50103"/>
    </source>
</evidence>
<evidence type="ECO:0000256" key="3">
    <source>
        <dbReference type="ARBA" id="ARBA00022833"/>
    </source>
</evidence>
<dbReference type="InterPro" id="IPR036855">
    <property type="entry name" value="Znf_CCCH_sf"/>
</dbReference>
<dbReference type="SMART" id="SM00356">
    <property type="entry name" value="ZnF_C3H1"/>
    <property type="match status" value="1"/>
</dbReference>
<comment type="caution">
    <text evidence="6">The sequence shown here is derived from an EMBL/GenBank/DDBJ whole genome shotgun (WGS) entry which is preliminary data.</text>
</comment>
<dbReference type="OrthoDB" id="143737at2759"/>
<proteinExistence type="predicted"/>
<dbReference type="GO" id="GO:0008270">
    <property type="term" value="F:zinc ion binding"/>
    <property type="evidence" value="ECO:0007669"/>
    <property type="project" value="UniProtKB-KW"/>
</dbReference>
<reference evidence="6" key="1">
    <citation type="submission" date="2023-04" db="EMBL/GenBank/DDBJ databases">
        <title>Phytophthora fragariaefolia NBRC 109709.</title>
        <authorList>
            <person name="Ichikawa N."/>
            <person name="Sato H."/>
            <person name="Tonouchi N."/>
        </authorList>
    </citation>
    <scope>NUCLEOTIDE SEQUENCE</scope>
    <source>
        <strain evidence="6">NBRC 109709</strain>
    </source>
</reference>
<keyword evidence="2 4" id="KW-0863">Zinc-finger</keyword>
<keyword evidence="3 4" id="KW-0862">Zinc</keyword>
<dbReference type="Gene3D" id="4.10.1000.10">
    <property type="entry name" value="Zinc finger, CCCH-type"/>
    <property type="match status" value="1"/>
</dbReference>
<feature type="zinc finger region" description="C3H1-type" evidence="4">
    <location>
        <begin position="5"/>
        <end position="32"/>
    </location>
</feature>
<gene>
    <name evidence="6" type="ORF">Pfra01_001998500</name>
</gene>